<dbReference type="GeneID" id="1732695"/>
<sequence>MLNWWSKVSLWLCFEDVNQQTLLKSILTTNGPKLVNIVASQDQQKVVNNVLTRLLPGLLTQELRTLKVTTLADGSVKFHMLFPLTSTKYIEAGNKNEQLKSWLKFFLFQAFQVSISPYLLTSTLIGMQPGEVPDMPTENAEFQLLEVQTTEDLYREPYPDKPEDYSVPEVSVMMDEGIPGEEILNLF</sequence>
<organism evidence="1 2">
    <name type="scientific">Frog adenovirus 1 (strain ATCC VR-896)</name>
    <name type="common">FrAdV-1</name>
    <dbReference type="NCBI Taxonomy" id="114102"/>
    <lineage>
        <taxon>Viruses</taxon>
        <taxon>Varidnaviria</taxon>
        <taxon>Bamfordvirae</taxon>
        <taxon>Preplasmiviricota</taxon>
        <taxon>Polisuviricotina</taxon>
        <taxon>Pharingeaviricetes</taxon>
        <taxon>Rowavirales</taxon>
        <taxon>Adenoviridae</taxon>
        <taxon>Siadenovirus</taxon>
        <taxon>Siadenovirus ranae</taxon>
        <taxon>Frog adenovirus</taxon>
    </lineage>
</organism>
<protein>
    <submittedName>
        <fullName evidence="1">ORF7</fullName>
    </submittedName>
</protein>
<keyword evidence="2" id="KW-1185">Reference proteome</keyword>
<dbReference type="RefSeq" id="NP_062453.1">
    <property type="nucleotide sequence ID" value="NC_002501.1"/>
</dbReference>
<accession>Q9IIG5</accession>
<name>Q9IIG5_ADEF1</name>
<proteinExistence type="predicted"/>
<organismHost>
    <name type="scientific">Lithobates pipiens</name>
    <name type="common">Northern leopard frog</name>
    <name type="synonym">Rana pipiens</name>
    <dbReference type="NCBI Taxonomy" id="8404"/>
</organismHost>
<evidence type="ECO:0000313" key="2">
    <source>
        <dbReference type="Proteomes" id="UP000009247"/>
    </source>
</evidence>
<dbReference type="Proteomes" id="UP000009247">
    <property type="component" value="Segment"/>
</dbReference>
<evidence type="ECO:0000313" key="1">
    <source>
        <dbReference type="EMBL" id="AAF86942.1"/>
    </source>
</evidence>
<dbReference type="KEGG" id="vg:1732695"/>
<reference evidence="1 2" key="1">
    <citation type="journal article" date="2000" name="J. Gen. Virol.">
        <title>DNA sequence of frog adenovirus.</title>
        <authorList>
            <person name="Davison A.J."/>
            <person name="Wright K.M."/>
            <person name="Harrach B."/>
        </authorList>
    </citation>
    <scope>NUCLEOTIDE SEQUENCE [LARGE SCALE GENOMIC DNA]</scope>
    <source>
        <strain evidence="2">ATCC VR-896</strain>
    </source>
</reference>
<dbReference type="EMBL" id="AF224336">
    <property type="protein sequence ID" value="AAF86942.1"/>
    <property type="molecule type" value="Genomic_DNA"/>
</dbReference>